<accession>A0A9P9EA56</accession>
<dbReference type="EMBL" id="JAGMUV010000015">
    <property type="protein sequence ID" value="KAH7133888.1"/>
    <property type="molecule type" value="Genomic_DNA"/>
</dbReference>
<evidence type="ECO:0000313" key="2">
    <source>
        <dbReference type="EMBL" id="KAH7133888.1"/>
    </source>
</evidence>
<reference evidence="2" key="1">
    <citation type="journal article" date="2021" name="Nat. Commun.">
        <title>Genetic determinants of endophytism in the Arabidopsis root mycobiome.</title>
        <authorList>
            <person name="Mesny F."/>
            <person name="Miyauchi S."/>
            <person name="Thiergart T."/>
            <person name="Pickel B."/>
            <person name="Atanasova L."/>
            <person name="Karlsson M."/>
            <person name="Huettel B."/>
            <person name="Barry K.W."/>
            <person name="Haridas S."/>
            <person name="Chen C."/>
            <person name="Bauer D."/>
            <person name="Andreopoulos W."/>
            <person name="Pangilinan J."/>
            <person name="LaButti K."/>
            <person name="Riley R."/>
            <person name="Lipzen A."/>
            <person name="Clum A."/>
            <person name="Drula E."/>
            <person name="Henrissat B."/>
            <person name="Kohler A."/>
            <person name="Grigoriev I.V."/>
            <person name="Martin F.M."/>
            <person name="Hacquard S."/>
        </authorList>
    </citation>
    <scope>NUCLEOTIDE SEQUENCE</scope>
    <source>
        <strain evidence="2">MPI-CAGE-AT-0147</strain>
    </source>
</reference>
<keyword evidence="1" id="KW-1133">Transmembrane helix</keyword>
<gene>
    <name evidence="2" type="ORF">EDB81DRAFT_763162</name>
</gene>
<protein>
    <submittedName>
        <fullName evidence="2">Uncharacterized protein</fullName>
    </submittedName>
</protein>
<dbReference type="Proteomes" id="UP000738349">
    <property type="component" value="Unassembled WGS sequence"/>
</dbReference>
<proteinExistence type="predicted"/>
<dbReference type="AlphaFoldDB" id="A0A9P9EA56"/>
<keyword evidence="1" id="KW-0472">Membrane</keyword>
<feature type="transmembrane region" description="Helical" evidence="1">
    <location>
        <begin position="12"/>
        <end position="32"/>
    </location>
</feature>
<dbReference type="OrthoDB" id="10250730at2759"/>
<evidence type="ECO:0000256" key="1">
    <source>
        <dbReference type="SAM" id="Phobius"/>
    </source>
</evidence>
<comment type="caution">
    <text evidence="2">The sequence shown here is derived from an EMBL/GenBank/DDBJ whole genome shotgun (WGS) entry which is preliminary data.</text>
</comment>
<name>A0A9P9EA56_9HYPO</name>
<organism evidence="2 3">
    <name type="scientific">Dactylonectria macrodidyma</name>
    <dbReference type="NCBI Taxonomy" id="307937"/>
    <lineage>
        <taxon>Eukaryota</taxon>
        <taxon>Fungi</taxon>
        <taxon>Dikarya</taxon>
        <taxon>Ascomycota</taxon>
        <taxon>Pezizomycotina</taxon>
        <taxon>Sordariomycetes</taxon>
        <taxon>Hypocreomycetidae</taxon>
        <taxon>Hypocreales</taxon>
        <taxon>Nectriaceae</taxon>
        <taxon>Dactylonectria</taxon>
    </lineage>
</organism>
<keyword evidence="3" id="KW-1185">Reference proteome</keyword>
<keyword evidence="1" id="KW-0812">Transmembrane</keyword>
<evidence type="ECO:0000313" key="3">
    <source>
        <dbReference type="Proteomes" id="UP000738349"/>
    </source>
</evidence>
<sequence length="207" mass="23691">MTRMDNVRDVMVAIILSGDMMVVMIRVGQLQLKRCIWLLRYKMLRCEERDPHQLEPALATPCPGSNFENLLRDGAKSLPFYAQKRPGMVLCDPDVAEETIEKLQEAGANENVFVVIAHDAHFERTVQYMKFLLQDLLFAWVSQIFNLASLGMDCIGGLIIHGTLVSARDKFCLGHSPEQNIAIVILEVNYPYWMNWAGFQWGHFEDE</sequence>